<accession>A0A0C3FEN8</accession>
<reference evidence="2" key="2">
    <citation type="submission" date="2015-01" db="EMBL/GenBank/DDBJ databases">
        <title>Evolutionary Origins and Diversification of the Mycorrhizal Mutualists.</title>
        <authorList>
            <consortium name="DOE Joint Genome Institute"/>
            <consortium name="Mycorrhizal Genomics Consortium"/>
            <person name="Kohler A."/>
            <person name="Kuo A."/>
            <person name="Nagy L.G."/>
            <person name="Floudas D."/>
            <person name="Copeland A."/>
            <person name="Barry K.W."/>
            <person name="Cichocki N."/>
            <person name="Veneault-Fourrey C."/>
            <person name="LaButti K."/>
            <person name="Lindquist E.A."/>
            <person name="Lipzen A."/>
            <person name="Lundell T."/>
            <person name="Morin E."/>
            <person name="Murat C."/>
            <person name="Riley R."/>
            <person name="Ohm R."/>
            <person name="Sun H."/>
            <person name="Tunlid A."/>
            <person name="Henrissat B."/>
            <person name="Grigoriev I.V."/>
            <person name="Hibbett D.S."/>
            <person name="Martin F."/>
        </authorList>
    </citation>
    <scope>NUCLEOTIDE SEQUENCE [LARGE SCALE GENOMIC DNA]</scope>
    <source>
        <strain evidence="2">F 1598</strain>
    </source>
</reference>
<protein>
    <submittedName>
        <fullName evidence="1">Uncharacterized protein</fullName>
    </submittedName>
</protein>
<evidence type="ECO:0000313" key="1">
    <source>
        <dbReference type="EMBL" id="KIM78464.1"/>
    </source>
</evidence>
<keyword evidence="2" id="KW-1185">Reference proteome</keyword>
<dbReference type="OrthoDB" id="2797467at2759"/>
<dbReference type="Proteomes" id="UP000054166">
    <property type="component" value="Unassembled WGS sequence"/>
</dbReference>
<dbReference type="InParanoid" id="A0A0C3FEN8"/>
<feature type="non-terminal residue" evidence="1">
    <location>
        <position position="1"/>
    </location>
</feature>
<dbReference type="HOGENOM" id="CLU_142395_0_0_1"/>
<proteinExistence type="predicted"/>
<name>A0A0C3FEN8_PILCF</name>
<dbReference type="AlphaFoldDB" id="A0A0C3FEN8"/>
<organism evidence="1 2">
    <name type="scientific">Piloderma croceum (strain F 1598)</name>
    <dbReference type="NCBI Taxonomy" id="765440"/>
    <lineage>
        <taxon>Eukaryota</taxon>
        <taxon>Fungi</taxon>
        <taxon>Dikarya</taxon>
        <taxon>Basidiomycota</taxon>
        <taxon>Agaricomycotina</taxon>
        <taxon>Agaricomycetes</taxon>
        <taxon>Agaricomycetidae</taxon>
        <taxon>Atheliales</taxon>
        <taxon>Atheliaceae</taxon>
        <taxon>Piloderma</taxon>
    </lineage>
</organism>
<dbReference type="STRING" id="765440.A0A0C3FEN8"/>
<dbReference type="EMBL" id="KN833016">
    <property type="protein sequence ID" value="KIM78464.1"/>
    <property type="molecule type" value="Genomic_DNA"/>
</dbReference>
<evidence type="ECO:0000313" key="2">
    <source>
        <dbReference type="Proteomes" id="UP000054166"/>
    </source>
</evidence>
<gene>
    <name evidence="1" type="ORF">PILCRDRAFT_75509</name>
</gene>
<reference evidence="1 2" key="1">
    <citation type="submission" date="2014-04" db="EMBL/GenBank/DDBJ databases">
        <authorList>
            <consortium name="DOE Joint Genome Institute"/>
            <person name="Kuo A."/>
            <person name="Tarkka M."/>
            <person name="Buscot F."/>
            <person name="Kohler A."/>
            <person name="Nagy L.G."/>
            <person name="Floudas D."/>
            <person name="Copeland A."/>
            <person name="Barry K.W."/>
            <person name="Cichocki N."/>
            <person name="Veneault-Fourrey C."/>
            <person name="LaButti K."/>
            <person name="Lindquist E.A."/>
            <person name="Lipzen A."/>
            <person name="Lundell T."/>
            <person name="Morin E."/>
            <person name="Murat C."/>
            <person name="Sun H."/>
            <person name="Tunlid A."/>
            <person name="Henrissat B."/>
            <person name="Grigoriev I.V."/>
            <person name="Hibbett D.S."/>
            <person name="Martin F."/>
            <person name="Nordberg H.P."/>
            <person name="Cantor M.N."/>
            <person name="Hua S.X."/>
        </authorList>
    </citation>
    <scope>NUCLEOTIDE SEQUENCE [LARGE SCALE GENOMIC DNA]</scope>
    <source>
        <strain evidence="1 2">F 1598</strain>
    </source>
</reference>
<sequence length="93" mass="10058">SVNASTNFSGFQLHLGRSPRIIPPIIPLTLLDKLVDTGKLALVVLNNIETDVAHAHDNLLHAKIQQAHHASTSHSADPNYSIGDAVMLSTFNR</sequence>